<protein>
    <submittedName>
        <fullName evidence="1">Uncharacterized protein</fullName>
    </submittedName>
</protein>
<organism evidence="1">
    <name type="scientific">Anguilla anguilla</name>
    <name type="common">European freshwater eel</name>
    <name type="synonym">Muraena anguilla</name>
    <dbReference type="NCBI Taxonomy" id="7936"/>
    <lineage>
        <taxon>Eukaryota</taxon>
        <taxon>Metazoa</taxon>
        <taxon>Chordata</taxon>
        <taxon>Craniata</taxon>
        <taxon>Vertebrata</taxon>
        <taxon>Euteleostomi</taxon>
        <taxon>Actinopterygii</taxon>
        <taxon>Neopterygii</taxon>
        <taxon>Teleostei</taxon>
        <taxon>Anguilliformes</taxon>
        <taxon>Anguillidae</taxon>
        <taxon>Anguilla</taxon>
    </lineage>
</organism>
<sequence>MCYLCRSRDARFIFYFVSKEHTLARFSKSLIFMTLNSSSFRQHRNYLLSSECSFLPDQEKSLSAPVYRSLCKPAPKWCHAHRFIKASTRLTLRPSTTAQTAC</sequence>
<proteinExistence type="predicted"/>
<accession>A0A0E9WMH2</accession>
<reference evidence="1" key="1">
    <citation type="submission" date="2014-11" db="EMBL/GenBank/DDBJ databases">
        <authorList>
            <person name="Amaro Gonzalez C."/>
        </authorList>
    </citation>
    <scope>NUCLEOTIDE SEQUENCE</scope>
</reference>
<dbReference type="AlphaFoldDB" id="A0A0E9WMH2"/>
<evidence type="ECO:0000313" key="1">
    <source>
        <dbReference type="EMBL" id="JAH91599.1"/>
    </source>
</evidence>
<reference evidence="1" key="2">
    <citation type="journal article" date="2015" name="Fish Shellfish Immunol.">
        <title>Early steps in the European eel (Anguilla anguilla)-Vibrio vulnificus interaction in the gills: Role of the RtxA13 toxin.</title>
        <authorList>
            <person name="Callol A."/>
            <person name="Pajuelo D."/>
            <person name="Ebbesson L."/>
            <person name="Teles M."/>
            <person name="MacKenzie S."/>
            <person name="Amaro C."/>
        </authorList>
    </citation>
    <scope>NUCLEOTIDE SEQUENCE</scope>
</reference>
<dbReference type="EMBL" id="GBXM01016978">
    <property type="protein sequence ID" value="JAH91599.1"/>
    <property type="molecule type" value="Transcribed_RNA"/>
</dbReference>
<name>A0A0E9WMH2_ANGAN</name>